<evidence type="ECO:0000313" key="7">
    <source>
        <dbReference type="Proteomes" id="UP001431010"/>
    </source>
</evidence>
<keyword evidence="7" id="KW-1185">Reference proteome</keyword>
<evidence type="ECO:0000259" key="4">
    <source>
        <dbReference type="Pfam" id="PF00370"/>
    </source>
</evidence>
<dbReference type="GO" id="GO:0016301">
    <property type="term" value="F:kinase activity"/>
    <property type="evidence" value="ECO:0007669"/>
    <property type="project" value="UniProtKB-KW"/>
</dbReference>
<reference evidence="6" key="1">
    <citation type="journal article" date="2024" name="Antonie Van Leeuwenhoek">
        <title>Bradyrhizobium ontarionense sp. nov., a novel bacterial symbiont isolated from Aeschynomene indica (Indian jointvetch), harbours photosynthesis, nitrogen fixation and nitrous oxide (N2O) reductase genes.</title>
        <authorList>
            <person name="Bromfield E.S.P."/>
            <person name="Cloutier S."/>
        </authorList>
    </citation>
    <scope>NUCLEOTIDE SEQUENCE</scope>
    <source>
        <strain evidence="6">A19</strain>
    </source>
</reference>
<feature type="domain" description="Carbohydrate kinase FGGY C-terminal" evidence="5">
    <location>
        <begin position="232"/>
        <end position="407"/>
    </location>
</feature>
<comment type="similarity">
    <text evidence="1">Belongs to the FGGY kinase family.</text>
</comment>
<dbReference type="PANTHER" id="PTHR43095">
    <property type="entry name" value="SUGAR KINASE"/>
    <property type="match status" value="1"/>
</dbReference>
<name>A0ABY3RE68_9BRAD</name>
<evidence type="ECO:0000256" key="2">
    <source>
        <dbReference type="ARBA" id="ARBA00022679"/>
    </source>
</evidence>
<evidence type="ECO:0000256" key="1">
    <source>
        <dbReference type="ARBA" id="ARBA00009156"/>
    </source>
</evidence>
<dbReference type="Pfam" id="PF21546">
    <property type="entry name" value="FGGY_C_2"/>
    <property type="match status" value="1"/>
</dbReference>
<dbReference type="Gene3D" id="3.30.420.40">
    <property type="match status" value="2"/>
</dbReference>
<keyword evidence="2" id="KW-0808">Transferase</keyword>
<sequence length="444" mass="47151">MKAATFSSDGALVWERAMSNRVVPGPPYAHADVEQIWRFLLGALADANEVSPIAAIVPTTHGCAAALIDEDGLVLPVMDYEFAGVEEIEPLYAPLRPPFSQTFSPALPAGQNIARQLAWQRRHFAEPFARAKYLLAYPQYWAWRLSGVAAAEVTSIGAHSDLWEPLHGRFSSVVSALDLSRLMPPLHPAYRRLAPIKPDIAAATGLADDTDVLCGVHDSNASLLPHLGSRRQPFTLLSTGTWVILMAPGLNPDNLDPADDMLVNVDVEGRSVPTGRFMGGREYAALAGAQGNPDPASLARVIASGAMALPSFAGQGGGGPFARYSGEILGDVASVDRAALATLYVALMSDVMLTRLGVVSGDIIVEGSFAADPCYGMLIAALRPTQPVFVSTDAAGTARGAAMLATWRTPCQAPPLTAVQPRAVEGLHAYRQAWARALSDREQP</sequence>
<evidence type="ECO:0000259" key="5">
    <source>
        <dbReference type="Pfam" id="PF21546"/>
    </source>
</evidence>
<dbReference type="Proteomes" id="UP001431010">
    <property type="component" value="Chromosome"/>
</dbReference>
<dbReference type="InterPro" id="IPR049382">
    <property type="entry name" value="FGGY_C_2"/>
</dbReference>
<dbReference type="CDD" id="cd07772">
    <property type="entry name" value="ASKHA_NBD_FGGY_NaCK-like"/>
    <property type="match status" value="1"/>
</dbReference>
<feature type="domain" description="Carbohydrate kinase FGGY N-terminal" evidence="4">
    <location>
        <begin position="2"/>
        <end position="224"/>
    </location>
</feature>
<dbReference type="EMBL" id="CP088156">
    <property type="protein sequence ID" value="UFZ05724.1"/>
    <property type="molecule type" value="Genomic_DNA"/>
</dbReference>
<evidence type="ECO:0000256" key="3">
    <source>
        <dbReference type="ARBA" id="ARBA00022777"/>
    </source>
</evidence>
<dbReference type="InterPro" id="IPR043129">
    <property type="entry name" value="ATPase_NBD"/>
</dbReference>
<accession>A0ABY3RE68</accession>
<dbReference type="Pfam" id="PF00370">
    <property type="entry name" value="FGGY_N"/>
    <property type="match status" value="1"/>
</dbReference>
<dbReference type="InterPro" id="IPR018484">
    <property type="entry name" value="FGGY_N"/>
</dbReference>
<proteinExistence type="inferred from homology"/>
<keyword evidence="3 6" id="KW-0418">Kinase</keyword>
<dbReference type="PANTHER" id="PTHR43095:SF5">
    <property type="entry name" value="XYLULOSE KINASE"/>
    <property type="match status" value="1"/>
</dbReference>
<evidence type="ECO:0000313" key="6">
    <source>
        <dbReference type="EMBL" id="UFZ05724.1"/>
    </source>
</evidence>
<dbReference type="InterPro" id="IPR050406">
    <property type="entry name" value="FGGY_Carb_Kinase"/>
</dbReference>
<dbReference type="SUPFAM" id="SSF53067">
    <property type="entry name" value="Actin-like ATPase domain"/>
    <property type="match status" value="1"/>
</dbReference>
<protein>
    <submittedName>
        <fullName evidence="6">Sugar kinase</fullName>
    </submittedName>
</protein>
<organism evidence="6 7">
    <name type="scientific">Bradyrhizobium ontarionense</name>
    <dbReference type="NCBI Taxonomy" id="2898149"/>
    <lineage>
        <taxon>Bacteria</taxon>
        <taxon>Pseudomonadati</taxon>
        <taxon>Pseudomonadota</taxon>
        <taxon>Alphaproteobacteria</taxon>
        <taxon>Hyphomicrobiales</taxon>
        <taxon>Nitrobacteraceae</taxon>
        <taxon>Bradyrhizobium</taxon>
    </lineage>
</organism>
<gene>
    <name evidence="6" type="ORF">LQG66_05260</name>
</gene>